<evidence type="ECO:0000256" key="3">
    <source>
        <dbReference type="ARBA" id="ARBA00022475"/>
    </source>
</evidence>
<dbReference type="NCBIfam" id="TIGR01410">
    <property type="entry name" value="tatB"/>
    <property type="match status" value="1"/>
</dbReference>
<keyword evidence="8 9" id="KW-0472">Membrane</keyword>
<evidence type="ECO:0000256" key="2">
    <source>
        <dbReference type="ARBA" id="ARBA00022448"/>
    </source>
</evidence>
<dbReference type="EMBL" id="JAQNDK010000003">
    <property type="protein sequence ID" value="MDC0682139.1"/>
    <property type="molecule type" value="Genomic_DNA"/>
</dbReference>
<reference evidence="12 13" key="1">
    <citation type="submission" date="2023-01" db="EMBL/GenBank/DDBJ databases">
        <title>Minimal conservation of predation-associated metabolite biosynthetic gene clusters underscores biosynthetic potential of Myxococcota including descriptions for ten novel species: Archangium lansinium sp. nov., Myxococcus landrumus sp. nov., Nannocystis bai.</title>
        <authorList>
            <person name="Ahearne A."/>
            <person name="Stevens C."/>
            <person name="Dowd S."/>
        </authorList>
    </citation>
    <scope>NUCLEOTIDE SEQUENCE [LARGE SCALE GENOMIC DNA]</scope>
    <source>
        <strain evidence="12 13">WIWO2</strain>
    </source>
</reference>
<dbReference type="Pfam" id="PF02416">
    <property type="entry name" value="TatA_B_E"/>
    <property type="match status" value="1"/>
</dbReference>
<gene>
    <name evidence="12" type="primary">tatB</name>
    <name evidence="12" type="ORF">POL72_30675</name>
</gene>
<feature type="transmembrane region" description="Helical" evidence="11">
    <location>
        <begin position="6"/>
        <end position="25"/>
    </location>
</feature>
<evidence type="ECO:0000256" key="8">
    <source>
        <dbReference type="ARBA" id="ARBA00023136"/>
    </source>
</evidence>
<evidence type="ECO:0000256" key="4">
    <source>
        <dbReference type="ARBA" id="ARBA00022692"/>
    </source>
</evidence>
<keyword evidence="4 9" id="KW-0812">Transmembrane</keyword>
<feature type="region of interest" description="Disordered" evidence="10">
    <location>
        <begin position="94"/>
        <end position="117"/>
    </location>
</feature>
<proteinExistence type="inferred from homology"/>
<keyword evidence="13" id="KW-1185">Reference proteome</keyword>
<keyword evidence="6 9" id="KW-1133">Transmembrane helix</keyword>
<dbReference type="Proteomes" id="UP001217485">
    <property type="component" value="Unassembled WGS sequence"/>
</dbReference>
<evidence type="ECO:0000256" key="1">
    <source>
        <dbReference type="ARBA" id="ARBA00004167"/>
    </source>
</evidence>
<evidence type="ECO:0000256" key="11">
    <source>
        <dbReference type="SAM" id="Phobius"/>
    </source>
</evidence>
<evidence type="ECO:0000256" key="6">
    <source>
        <dbReference type="ARBA" id="ARBA00022989"/>
    </source>
</evidence>
<keyword evidence="7 9" id="KW-0811">Translocation</keyword>
<keyword evidence="2 9" id="KW-0813">Transport</keyword>
<dbReference type="InterPro" id="IPR003369">
    <property type="entry name" value="TatA/B/E"/>
</dbReference>
<evidence type="ECO:0000313" key="13">
    <source>
        <dbReference type="Proteomes" id="UP001217485"/>
    </source>
</evidence>
<comment type="subcellular location">
    <subcellularLocation>
        <location evidence="9">Cell membrane</location>
        <topology evidence="9">Single-pass membrane protein</topology>
    </subcellularLocation>
    <subcellularLocation>
        <location evidence="1">Membrane</location>
        <topology evidence="1">Single-pass membrane protein</topology>
    </subcellularLocation>
</comment>
<evidence type="ECO:0000313" key="12">
    <source>
        <dbReference type="EMBL" id="MDC0682139.1"/>
    </source>
</evidence>
<keyword evidence="3 9" id="KW-1003">Cell membrane</keyword>
<evidence type="ECO:0000256" key="7">
    <source>
        <dbReference type="ARBA" id="ARBA00023010"/>
    </source>
</evidence>
<dbReference type="Gene3D" id="1.20.5.3310">
    <property type="match status" value="1"/>
</dbReference>
<evidence type="ECO:0000256" key="5">
    <source>
        <dbReference type="ARBA" id="ARBA00022927"/>
    </source>
</evidence>
<comment type="similarity">
    <text evidence="9">Belongs to the TatB family.</text>
</comment>
<protein>
    <recommendedName>
        <fullName evidence="9">Sec-independent protein translocase protein TatB homolog</fullName>
    </recommendedName>
</protein>
<sequence length="242" mass="24049">MFGFSFSEIMVLAIVGIIVVGPRRLPAMMRTAGSWIARLRRLSTELRTQSGIDDLIRSEGLERELRELRALSRVNVIETLVNPVVGAVTAGTVASSTPRVRPPDPEPPPPPDVKPLREREYPVLGCDAYGVTLDAAPDGATSLPAAAESATPTETADAADATAGVAGADTTAGAADATADAGSAAVAVTAAADTAAVTATAAADTAAVTATAAPDNATVTATAAADTAAATQGLATGNGATS</sequence>
<dbReference type="PRINTS" id="PR01506">
    <property type="entry name" value="TATBPROTEIN"/>
</dbReference>
<evidence type="ECO:0000256" key="10">
    <source>
        <dbReference type="SAM" id="MobiDB-lite"/>
    </source>
</evidence>
<name>A0ABT5C8R0_9BACT</name>
<dbReference type="HAMAP" id="MF_00237">
    <property type="entry name" value="TatB"/>
    <property type="match status" value="1"/>
</dbReference>
<organism evidence="12 13">
    <name type="scientific">Sorangium atrum</name>
    <dbReference type="NCBI Taxonomy" id="2995308"/>
    <lineage>
        <taxon>Bacteria</taxon>
        <taxon>Pseudomonadati</taxon>
        <taxon>Myxococcota</taxon>
        <taxon>Polyangia</taxon>
        <taxon>Polyangiales</taxon>
        <taxon>Polyangiaceae</taxon>
        <taxon>Sorangium</taxon>
    </lineage>
</organism>
<dbReference type="InterPro" id="IPR018448">
    <property type="entry name" value="TatB"/>
</dbReference>
<comment type="caution">
    <text evidence="12">The sequence shown here is derived from an EMBL/GenBank/DDBJ whole genome shotgun (WGS) entry which is preliminary data.</text>
</comment>
<dbReference type="RefSeq" id="WP_272099752.1">
    <property type="nucleotide sequence ID" value="NZ_JAQNDK010000003.1"/>
</dbReference>
<keyword evidence="5 9" id="KW-0653">Protein transport</keyword>
<evidence type="ECO:0000256" key="9">
    <source>
        <dbReference type="HAMAP-Rule" id="MF_00237"/>
    </source>
</evidence>
<accession>A0ABT5C8R0</accession>